<comment type="caution">
    <text evidence="1">The sequence shown here is derived from an EMBL/GenBank/DDBJ whole genome shotgun (WGS) entry which is preliminary data.</text>
</comment>
<dbReference type="EMBL" id="JBBPFD010000006">
    <property type="protein sequence ID" value="KAK7922134.1"/>
    <property type="molecule type" value="Genomic_DNA"/>
</dbReference>
<name>A0AAW0PGU4_9GOBI</name>
<gene>
    <name evidence="1" type="ORF">WMY93_009036</name>
</gene>
<protein>
    <submittedName>
        <fullName evidence="1">Uncharacterized protein</fullName>
    </submittedName>
</protein>
<evidence type="ECO:0000313" key="1">
    <source>
        <dbReference type="EMBL" id="KAK7922134.1"/>
    </source>
</evidence>
<dbReference type="Proteomes" id="UP001460270">
    <property type="component" value="Unassembled WGS sequence"/>
</dbReference>
<keyword evidence="2" id="KW-1185">Reference proteome</keyword>
<dbReference type="AlphaFoldDB" id="A0AAW0PGU4"/>
<sequence>MVSEWERCDTDRGHAHAADTTLLSAWRVHRDLCHTLQLMRLLTIDTSSPETRPIALSLHSLHTGAISQPLVSDTSSCWVFTVTAFAFFPVFIKDPSSLSHIYYGPVCRSVSRTNKAMPREMEKRGRVVTAEELQSSSALPPERVCASEDTGATLLCLI</sequence>
<organism evidence="1 2">
    <name type="scientific">Mugilogobius chulae</name>
    <name type="common">yellowstripe goby</name>
    <dbReference type="NCBI Taxonomy" id="88201"/>
    <lineage>
        <taxon>Eukaryota</taxon>
        <taxon>Metazoa</taxon>
        <taxon>Chordata</taxon>
        <taxon>Craniata</taxon>
        <taxon>Vertebrata</taxon>
        <taxon>Euteleostomi</taxon>
        <taxon>Actinopterygii</taxon>
        <taxon>Neopterygii</taxon>
        <taxon>Teleostei</taxon>
        <taxon>Neoteleostei</taxon>
        <taxon>Acanthomorphata</taxon>
        <taxon>Gobiaria</taxon>
        <taxon>Gobiiformes</taxon>
        <taxon>Gobioidei</taxon>
        <taxon>Gobiidae</taxon>
        <taxon>Gobionellinae</taxon>
        <taxon>Mugilogobius</taxon>
    </lineage>
</organism>
<evidence type="ECO:0000313" key="2">
    <source>
        <dbReference type="Proteomes" id="UP001460270"/>
    </source>
</evidence>
<accession>A0AAW0PGU4</accession>
<proteinExistence type="predicted"/>
<reference evidence="2" key="1">
    <citation type="submission" date="2024-04" db="EMBL/GenBank/DDBJ databases">
        <title>Salinicola lusitanus LLJ914,a marine bacterium isolated from the Okinawa Trough.</title>
        <authorList>
            <person name="Li J."/>
        </authorList>
    </citation>
    <scope>NUCLEOTIDE SEQUENCE [LARGE SCALE GENOMIC DNA]</scope>
</reference>